<keyword evidence="2 5" id="KW-0812">Transmembrane</keyword>
<dbReference type="AlphaFoldDB" id="A0A2P5HE67"/>
<dbReference type="STRING" id="158607.A0A2P5HE67"/>
<evidence type="ECO:0000256" key="3">
    <source>
        <dbReference type="ARBA" id="ARBA00022989"/>
    </source>
</evidence>
<feature type="transmembrane region" description="Helical" evidence="5">
    <location>
        <begin position="222"/>
        <end position="243"/>
    </location>
</feature>
<dbReference type="InterPro" id="IPR036259">
    <property type="entry name" value="MFS_trans_sf"/>
</dbReference>
<comment type="caution">
    <text evidence="7">The sequence shown here is derived from an EMBL/GenBank/DDBJ whole genome shotgun (WGS) entry which is preliminary data.</text>
</comment>
<name>A0A2P5HE67_DIAHE</name>
<dbReference type="PANTHER" id="PTHR42718">
    <property type="entry name" value="MAJOR FACILITATOR SUPERFAMILY MULTIDRUG TRANSPORTER MFSC"/>
    <property type="match status" value="1"/>
</dbReference>
<dbReference type="Gene3D" id="1.20.1250.20">
    <property type="entry name" value="MFS general substrate transporter like domains"/>
    <property type="match status" value="2"/>
</dbReference>
<dbReference type="InterPro" id="IPR011701">
    <property type="entry name" value="MFS"/>
</dbReference>
<evidence type="ECO:0000313" key="8">
    <source>
        <dbReference type="Proteomes" id="UP000094444"/>
    </source>
</evidence>
<keyword evidence="4 5" id="KW-0472">Membrane</keyword>
<feature type="domain" description="Major facilitator superfamily (MFS) profile" evidence="6">
    <location>
        <begin position="37"/>
        <end position="478"/>
    </location>
</feature>
<feature type="transmembrane region" description="Helical" evidence="5">
    <location>
        <begin position="192"/>
        <end position="210"/>
    </location>
</feature>
<feature type="transmembrane region" description="Helical" evidence="5">
    <location>
        <begin position="105"/>
        <end position="122"/>
    </location>
</feature>
<proteinExistence type="predicted"/>
<dbReference type="Proteomes" id="UP000094444">
    <property type="component" value="Unassembled WGS sequence"/>
</dbReference>
<evidence type="ECO:0000259" key="6">
    <source>
        <dbReference type="PROSITE" id="PS50850"/>
    </source>
</evidence>
<evidence type="ECO:0000313" key="7">
    <source>
        <dbReference type="EMBL" id="POS68553.1"/>
    </source>
</evidence>
<feature type="transmembrane region" description="Helical" evidence="5">
    <location>
        <begin position="415"/>
        <end position="434"/>
    </location>
</feature>
<feature type="transmembrane region" description="Helical" evidence="5">
    <location>
        <begin position="290"/>
        <end position="313"/>
    </location>
</feature>
<dbReference type="InterPro" id="IPR020846">
    <property type="entry name" value="MFS_dom"/>
</dbReference>
<feature type="transmembrane region" description="Helical" evidence="5">
    <location>
        <begin position="454"/>
        <end position="474"/>
    </location>
</feature>
<dbReference type="GO" id="GO:0016020">
    <property type="term" value="C:membrane"/>
    <property type="evidence" value="ECO:0007669"/>
    <property type="project" value="UniProtKB-SubCell"/>
</dbReference>
<accession>A0A2P5HE67</accession>
<protein>
    <recommendedName>
        <fullName evidence="6">Major facilitator superfamily (MFS) profile domain-containing protein</fullName>
    </recommendedName>
</protein>
<sequence length="509" mass="53870">MAASVQSAVTSMEPSQQSVRIFGAVPPPASEPRRLLITSLLVCANTVQFISNFVTFAGGLALTKELGKENGSGHTNWMAASYPLTQGAFVLITGRLGAIYGHQRVVLLGCLIFAVFSLANAFCTSYDAFIAARALSGVGGGFFLPNAVSSITIMVPPGRSRNLFMGFFAASPPIGGVLGAVLAGAFIEGVGWNALSTAGIMGLLMYLGVADIPVDKNGRIDYVGAILGLASLLLLNIVCNQAPAVGWSTPYVIACLVVTAILFTGFIVWEKKFDEPIMPLHIFKAPTFSALISVTLLSYMGAGIDLWYAVAWLQQLRSVSVLQTGIHFIPFGCSALAAVFLAAWLISRVRAEFILAIGICMVVATSLLLATMPIQQTYWAQVFPAFLFAGFCPDLIFVAAQVIASGSVNRQQQGIASSLVGTLNLYGTSLGLGIGATIESEVIKIRDEASGFRAALYFAAGIAVVALAVDVTFVRVPKDRREGWESPVEEELQPVATVTAVEVIQSHQE</sequence>
<feature type="transmembrane region" description="Helical" evidence="5">
    <location>
        <begin position="325"/>
        <end position="346"/>
    </location>
</feature>
<gene>
    <name evidence="7" type="ORF">DHEL01_v213053</name>
</gene>
<dbReference type="InParanoid" id="A0A2P5HE67"/>
<evidence type="ECO:0000256" key="4">
    <source>
        <dbReference type="ARBA" id="ARBA00023136"/>
    </source>
</evidence>
<keyword evidence="3 5" id="KW-1133">Transmembrane helix</keyword>
<dbReference type="PANTHER" id="PTHR42718:SF41">
    <property type="entry name" value="MFS TRANSPORTER OF UNKOWN SPECIFICITY (AFU_ORTHOLOGUE AFUA_5G09940)-RELATED"/>
    <property type="match status" value="1"/>
</dbReference>
<dbReference type="OrthoDB" id="440755at2759"/>
<feature type="transmembrane region" description="Helical" evidence="5">
    <location>
        <begin position="163"/>
        <end position="186"/>
    </location>
</feature>
<comment type="subcellular location">
    <subcellularLocation>
        <location evidence="1">Membrane</location>
        <topology evidence="1">Multi-pass membrane protein</topology>
    </subcellularLocation>
</comment>
<feature type="transmembrane region" description="Helical" evidence="5">
    <location>
        <begin position="378"/>
        <end position="403"/>
    </location>
</feature>
<organism evidence="7 8">
    <name type="scientific">Diaporthe helianthi</name>
    <dbReference type="NCBI Taxonomy" id="158607"/>
    <lineage>
        <taxon>Eukaryota</taxon>
        <taxon>Fungi</taxon>
        <taxon>Dikarya</taxon>
        <taxon>Ascomycota</taxon>
        <taxon>Pezizomycotina</taxon>
        <taxon>Sordariomycetes</taxon>
        <taxon>Sordariomycetidae</taxon>
        <taxon>Diaporthales</taxon>
        <taxon>Diaporthaceae</taxon>
        <taxon>Diaporthe</taxon>
    </lineage>
</organism>
<dbReference type="Pfam" id="PF07690">
    <property type="entry name" value="MFS_1"/>
    <property type="match status" value="2"/>
</dbReference>
<keyword evidence="8" id="KW-1185">Reference proteome</keyword>
<feature type="transmembrane region" description="Helical" evidence="5">
    <location>
        <begin position="353"/>
        <end position="372"/>
    </location>
</feature>
<feature type="transmembrane region" description="Helical" evidence="5">
    <location>
        <begin position="249"/>
        <end position="269"/>
    </location>
</feature>
<feature type="transmembrane region" description="Helical" evidence="5">
    <location>
        <begin position="128"/>
        <end position="151"/>
    </location>
</feature>
<reference evidence="7" key="1">
    <citation type="submission" date="2017-09" db="EMBL/GenBank/DDBJ databases">
        <title>Polyketide synthases of a Diaporthe helianthi virulent isolate.</title>
        <authorList>
            <person name="Baroncelli R."/>
        </authorList>
    </citation>
    <scope>NUCLEOTIDE SEQUENCE [LARGE SCALE GENOMIC DNA]</scope>
    <source>
        <strain evidence="7">7/96</strain>
    </source>
</reference>
<dbReference type="SUPFAM" id="SSF103473">
    <property type="entry name" value="MFS general substrate transporter"/>
    <property type="match status" value="1"/>
</dbReference>
<feature type="transmembrane region" description="Helical" evidence="5">
    <location>
        <begin position="35"/>
        <end position="57"/>
    </location>
</feature>
<evidence type="ECO:0000256" key="1">
    <source>
        <dbReference type="ARBA" id="ARBA00004141"/>
    </source>
</evidence>
<dbReference type="EMBL" id="MAVT02004118">
    <property type="protein sequence ID" value="POS68553.1"/>
    <property type="molecule type" value="Genomic_DNA"/>
</dbReference>
<dbReference type="GO" id="GO:0022857">
    <property type="term" value="F:transmembrane transporter activity"/>
    <property type="evidence" value="ECO:0007669"/>
    <property type="project" value="InterPro"/>
</dbReference>
<dbReference type="PROSITE" id="PS50850">
    <property type="entry name" value="MFS"/>
    <property type="match status" value="1"/>
</dbReference>
<evidence type="ECO:0000256" key="2">
    <source>
        <dbReference type="ARBA" id="ARBA00022692"/>
    </source>
</evidence>
<evidence type="ECO:0000256" key="5">
    <source>
        <dbReference type="SAM" id="Phobius"/>
    </source>
</evidence>
<feature type="transmembrane region" description="Helical" evidence="5">
    <location>
        <begin position="77"/>
        <end position="98"/>
    </location>
</feature>